<evidence type="ECO:0000313" key="2">
    <source>
        <dbReference type="Proteomes" id="UP000772434"/>
    </source>
</evidence>
<organism evidence="1 2">
    <name type="scientific">Rhodocollybia butyracea</name>
    <dbReference type="NCBI Taxonomy" id="206335"/>
    <lineage>
        <taxon>Eukaryota</taxon>
        <taxon>Fungi</taxon>
        <taxon>Dikarya</taxon>
        <taxon>Basidiomycota</taxon>
        <taxon>Agaricomycotina</taxon>
        <taxon>Agaricomycetes</taxon>
        <taxon>Agaricomycetidae</taxon>
        <taxon>Agaricales</taxon>
        <taxon>Marasmiineae</taxon>
        <taxon>Omphalotaceae</taxon>
        <taxon>Rhodocollybia</taxon>
    </lineage>
</organism>
<accession>A0A9P5U337</accession>
<dbReference type="EMBL" id="JADNRY010000121">
    <property type="protein sequence ID" value="KAF9064531.1"/>
    <property type="molecule type" value="Genomic_DNA"/>
</dbReference>
<reference evidence="1" key="1">
    <citation type="submission" date="2020-11" db="EMBL/GenBank/DDBJ databases">
        <authorList>
            <consortium name="DOE Joint Genome Institute"/>
            <person name="Ahrendt S."/>
            <person name="Riley R."/>
            <person name="Andreopoulos W."/>
            <person name="Labutti K."/>
            <person name="Pangilinan J."/>
            <person name="Ruiz-Duenas F.J."/>
            <person name="Barrasa J.M."/>
            <person name="Sanchez-Garcia M."/>
            <person name="Camarero S."/>
            <person name="Miyauchi S."/>
            <person name="Serrano A."/>
            <person name="Linde D."/>
            <person name="Babiker R."/>
            <person name="Drula E."/>
            <person name="Ayuso-Fernandez I."/>
            <person name="Pacheco R."/>
            <person name="Padilla G."/>
            <person name="Ferreira P."/>
            <person name="Barriuso J."/>
            <person name="Kellner H."/>
            <person name="Castanera R."/>
            <person name="Alfaro M."/>
            <person name="Ramirez L."/>
            <person name="Pisabarro A.G."/>
            <person name="Kuo A."/>
            <person name="Tritt A."/>
            <person name="Lipzen A."/>
            <person name="He G."/>
            <person name="Yan M."/>
            <person name="Ng V."/>
            <person name="Cullen D."/>
            <person name="Martin F."/>
            <person name="Rosso M.-N."/>
            <person name="Henrissat B."/>
            <person name="Hibbett D."/>
            <person name="Martinez A.T."/>
            <person name="Grigoriev I.V."/>
        </authorList>
    </citation>
    <scope>NUCLEOTIDE SEQUENCE</scope>
    <source>
        <strain evidence="1">AH 40177</strain>
    </source>
</reference>
<gene>
    <name evidence="1" type="ORF">BDP27DRAFT_1333378</name>
</gene>
<dbReference type="Proteomes" id="UP000772434">
    <property type="component" value="Unassembled WGS sequence"/>
</dbReference>
<dbReference type="AlphaFoldDB" id="A0A9P5U337"/>
<keyword evidence="2" id="KW-1185">Reference proteome</keyword>
<proteinExistence type="predicted"/>
<evidence type="ECO:0000313" key="1">
    <source>
        <dbReference type="EMBL" id="KAF9064531.1"/>
    </source>
</evidence>
<dbReference type="OrthoDB" id="5401396at2759"/>
<protein>
    <submittedName>
        <fullName evidence="1">Uncharacterized protein</fullName>
    </submittedName>
</protein>
<sequence length="55" mass="6064">MCSYRRGSYHFHNADQSCFIFENSDCTGATNGPIQQPGIANLTTIGFNDIVSSFE</sequence>
<name>A0A9P5U337_9AGAR</name>
<comment type="caution">
    <text evidence="1">The sequence shown here is derived from an EMBL/GenBank/DDBJ whole genome shotgun (WGS) entry which is preliminary data.</text>
</comment>